<name>A0A2N3LIA2_9BACI</name>
<dbReference type="Proteomes" id="UP000233440">
    <property type="component" value="Unassembled WGS sequence"/>
</dbReference>
<feature type="transmembrane region" description="Helical" evidence="1">
    <location>
        <begin position="6"/>
        <end position="26"/>
    </location>
</feature>
<accession>A0A2N3LIA2</accession>
<organism evidence="2 3">
    <name type="scientific">Heyndrickxia camelliae</name>
    <dbReference type="NCBI Taxonomy" id="1707093"/>
    <lineage>
        <taxon>Bacteria</taxon>
        <taxon>Bacillati</taxon>
        <taxon>Bacillota</taxon>
        <taxon>Bacilli</taxon>
        <taxon>Bacillales</taxon>
        <taxon>Bacillaceae</taxon>
        <taxon>Heyndrickxia</taxon>
    </lineage>
</organism>
<protein>
    <submittedName>
        <fullName evidence="2">Uncharacterized protein</fullName>
    </submittedName>
</protein>
<dbReference type="AlphaFoldDB" id="A0A2N3LIA2"/>
<keyword evidence="1" id="KW-0812">Transmembrane</keyword>
<gene>
    <name evidence="2" type="ORF">CWO92_14300</name>
</gene>
<dbReference type="RefSeq" id="WP_101354898.1">
    <property type="nucleotide sequence ID" value="NZ_PIQO01000011.1"/>
</dbReference>
<sequence length="59" mass="6821">MSVIAFLPLLLSVVPLVICILLLVWIHDIKMNSVRQVEQNKQIIQLLHDMNNKTKNPNM</sequence>
<evidence type="ECO:0000313" key="3">
    <source>
        <dbReference type="Proteomes" id="UP000233440"/>
    </source>
</evidence>
<proteinExistence type="predicted"/>
<keyword evidence="1" id="KW-0472">Membrane</keyword>
<keyword evidence="1" id="KW-1133">Transmembrane helix</keyword>
<reference evidence="2 3" key="1">
    <citation type="submission" date="2017-11" db="EMBL/GenBank/DDBJ databases">
        <title>Bacillus camelliae sp. nov., isolated from pu'er tea.</title>
        <authorList>
            <person name="Niu L."/>
        </authorList>
    </citation>
    <scope>NUCLEOTIDE SEQUENCE [LARGE SCALE GENOMIC DNA]</scope>
    <source>
        <strain evidence="2 3">7578-1</strain>
    </source>
</reference>
<comment type="caution">
    <text evidence="2">The sequence shown here is derived from an EMBL/GenBank/DDBJ whole genome shotgun (WGS) entry which is preliminary data.</text>
</comment>
<keyword evidence="3" id="KW-1185">Reference proteome</keyword>
<evidence type="ECO:0000313" key="2">
    <source>
        <dbReference type="EMBL" id="PKR84269.1"/>
    </source>
</evidence>
<dbReference type="EMBL" id="PIQO01000011">
    <property type="protein sequence ID" value="PKR84269.1"/>
    <property type="molecule type" value="Genomic_DNA"/>
</dbReference>
<evidence type="ECO:0000256" key="1">
    <source>
        <dbReference type="SAM" id="Phobius"/>
    </source>
</evidence>
<dbReference type="OrthoDB" id="9960069at2"/>